<dbReference type="RefSeq" id="XP_040730744.1">
    <property type="nucleotide sequence ID" value="XM_040874363.1"/>
</dbReference>
<reference evidence="2 3" key="1">
    <citation type="journal article" date="2017" name="Biotechnol. Biofuels">
        <title>Differential beta-glucosidase expression as a function of carbon source availability in Talaromyces amestolkiae: a genomic and proteomic approach.</title>
        <authorList>
            <person name="de Eugenio L.I."/>
            <person name="Mendez-Liter J.A."/>
            <person name="Nieto-Dominguez M."/>
            <person name="Alonso L."/>
            <person name="Gil-Munoz J."/>
            <person name="Barriuso J."/>
            <person name="Prieto A."/>
            <person name="Martinez M.J."/>
        </authorList>
    </citation>
    <scope>NUCLEOTIDE SEQUENCE [LARGE SCALE GENOMIC DNA]</scope>
    <source>
        <strain evidence="2 3">CIB</strain>
    </source>
</reference>
<name>A0A364KRQ3_TALAM</name>
<proteinExistence type="predicted"/>
<dbReference type="GeneID" id="63791456"/>
<evidence type="ECO:0000313" key="2">
    <source>
        <dbReference type="EMBL" id="RAO66227.1"/>
    </source>
</evidence>
<feature type="region of interest" description="Disordered" evidence="1">
    <location>
        <begin position="1"/>
        <end position="43"/>
    </location>
</feature>
<keyword evidence="3" id="KW-1185">Reference proteome</keyword>
<comment type="caution">
    <text evidence="2">The sequence shown here is derived from an EMBL/GenBank/DDBJ whole genome shotgun (WGS) entry which is preliminary data.</text>
</comment>
<gene>
    <name evidence="2" type="ORF">BHQ10_002239</name>
</gene>
<dbReference type="OrthoDB" id="4225164at2759"/>
<protein>
    <submittedName>
        <fullName evidence="2">Uncharacterized protein</fullName>
    </submittedName>
</protein>
<dbReference type="EMBL" id="MIKG01000003">
    <property type="protein sequence ID" value="RAO66227.1"/>
    <property type="molecule type" value="Genomic_DNA"/>
</dbReference>
<dbReference type="AlphaFoldDB" id="A0A364KRQ3"/>
<evidence type="ECO:0000313" key="3">
    <source>
        <dbReference type="Proteomes" id="UP000249363"/>
    </source>
</evidence>
<accession>A0A364KRQ3</accession>
<evidence type="ECO:0000256" key="1">
    <source>
        <dbReference type="SAM" id="MobiDB-lite"/>
    </source>
</evidence>
<feature type="compositionally biased region" description="Polar residues" evidence="1">
    <location>
        <begin position="21"/>
        <end position="43"/>
    </location>
</feature>
<dbReference type="Proteomes" id="UP000249363">
    <property type="component" value="Unassembled WGS sequence"/>
</dbReference>
<sequence length="313" mass="35712">MKTKAHPATVHGLDQKAHPTLHSTKSANRISKATNSNSPMSQRTRTPYAFQFERQTPTAVIYGECSHSLPVDEMAKIYQTYGWNVPMTIYTRSQDRSRERNEVPGCKFRKFFGTDEGEAIESLQQKQFVGLTVFMREDDKEKLDPKIYVEQSIIQDGKEKLIVHELNFRGLVQTGIEYMFRGLGDEHPEFGKGDLRVRFLSVNNESFETYTSGAGYYGYDQTVYAITNRKMLDRGQAISTKQSSWGNELHQYSVAFDPADLRILLDTKQKTEMKKKQGASGELELLKLCIHKVFPSEDGTKVGDLNVRVVYKP</sequence>
<organism evidence="2 3">
    <name type="scientific">Talaromyces amestolkiae</name>
    <dbReference type="NCBI Taxonomy" id="1196081"/>
    <lineage>
        <taxon>Eukaryota</taxon>
        <taxon>Fungi</taxon>
        <taxon>Dikarya</taxon>
        <taxon>Ascomycota</taxon>
        <taxon>Pezizomycotina</taxon>
        <taxon>Eurotiomycetes</taxon>
        <taxon>Eurotiomycetidae</taxon>
        <taxon>Eurotiales</taxon>
        <taxon>Trichocomaceae</taxon>
        <taxon>Talaromyces</taxon>
        <taxon>Talaromyces sect. Talaromyces</taxon>
    </lineage>
</organism>